<feature type="region of interest" description="Disordered" evidence="1">
    <location>
        <begin position="86"/>
        <end position="117"/>
    </location>
</feature>
<reference evidence="3" key="2">
    <citation type="submission" date="2015-01" db="EMBL/GenBank/DDBJ databases">
        <title>Evolutionary Origins and Diversification of the Mycorrhizal Mutualists.</title>
        <authorList>
            <consortium name="DOE Joint Genome Institute"/>
            <consortium name="Mycorrhizal Genomics Consortium"/>
            <person name="Kohler A."/>
            <person name="Kuo A."/>
            <person name="Nagy L.G."/>
            <person name="Floudas D."/>
            <person name="Copeland A."/>
            <person name="Barry K.W."/>
            <person name="Cichocki N."/>
            <person name="Veneault-Fourrey C."/>
            <person name="LaButti K."/>
            <person name="Lindquist E.A."/>
            <person name="Lipzen A."/>
            <person name="Lundell T."/>
            <person name="Morin E."/>
            <person name="Murat C."/>
            <person name="Riley R."/>
            <person name="Ohm R."/>
            <person name="Sun H."/>
            <person name="Tunlid A."/>
            <person name="Henrissat B."/>
            <person name="Grigoriev I.V."/>
            <person name="Hibbett D.S."/>
            <person name="Martin F."/>
        </authorList>
    </citation>
    <scope>NUCLEOTIDE SEQUENCE [LARGE SCALE GENOMIC DNA]</scope>
    <source>
        <strain evidence="3">UH-Slu-Lm8-n1</strain>
    </source>
</reference>
<evidence type="ECO:0000256" key="1">
    <source>
        <dbReference type="SAM" id="MobiDB-lite"/>
    </source>
</evidence>
<keyword evidence="3" id="KW-1185">Reference proteome</keyword>
<dbReference type="EMBL" id="KN835133">
    <property type="protein sequence ID" value="KIK49246.1"/>
    <property type="molecule type" value="Genomic_DNA"/>
</dbReference>
<protein>
    <submittedName>
        <fullName evidence="2">Uncharacterized protein</fullName>
    </submittedName>
</protein>
<feature type="compositionally biased region" description="Basic and acidic residues" evidence="1">
    <location>
        <begin position="100"/>
        <end position="111"/>
    </location>
</feature>
<proteinExistence type="predicted"/>
<dbReference type="AlphaFoldDB" id="A0A0D0B589"/>
<evidence type="ECO:0000313" key="3">
    <source>
        <dbReference type="Proteomes" id="UP000054485"/>
    </source>
</evidence>
<dbReference type="InParanoid" id="A0A0D0B589"/>
<sequence length="291" mass="32443">MQWEGHSIAAKIRAAQAENSSKAASLNGAGCPVVVVNDVGTDWRTVSCLINDHALVCKGGLYGLANPPPKSNAHSAQIALRPPRLAPARWGTHSGNRNKAIADRGQRKQELDNDEYTEDVKPRSVKCRGCQQTLKLEKQSRYHPGLWLKHREKYRGILKMEADKRLTRERDWGFQSNPERHAPAATSFDASGEESDEDEYQPRHIMGFSTSYVRGGREWGRKIDNEGYSSQAFMITPELEDIVDIDVADRLNSDFDSQAGAGLSHFLFLLDEKLPETPLSFAQNLCGTLHS</sequence>
<gene>
    <name evidence="2" type="ORF">CY34DRAFT_7553</name>
</gene>
<accession>A0A0D0B589</accession>
<name>A0A0D0B589_9AGAM</name>
<feature type="compositionally biased region" description="Basic and acidic residues" evidence="1">
    <location>
        <begin position="169"/>
        <end position="182"/>
    </location>
</feature>
<evidence type="ECO:0000313" key="2">
    <source>
        <dbReference type="EMBL" id="KIK49246.1"/>
    </source>
</evidence>
<reference evidence="2 3" key="1">
    <citation type="submission" date="2014-04" db="EMBL/GenBank/DDBJ databases">
        <authorList>
            <consortium name="DOE Joint Genome Institute"/>
            <person name="Kuo A."/>
            <person name="Ruytinx J."/>
            <person name="Rineau F."/>
            <person name="Colpaert J."/>
            <person name="Kohler A."/>
            <person name="Nagy L.G."/>
            <person name="Floudas D."/>
            <person name="Copeland A."/>
            <person name="Barry K.W."/>
            <person name="Cichocki N."/>
            <person name="Veneault-Fourrey C."/>
            <person name="LaButti K."/>
            <person name="Lindquist E.A."/>
            <person name="Lipzen A."/>
            <person name="Lundell T."/>
            <person name="Morin E."/>
            <person name="Murat C."/>
            <person name="Sun H."/>
            <person name="Tunlid A."/>
            <person name="Henrissat B."/>
            <person name="Grigoriev I.V."/>
            <person name="Hibbett D.S."/>
            <person name="Martin F."/>
            <person name="Nordberg H.P."/>
            <person name="Cantor M.N."/>
            <person name="Hua S.X."/>
        </authorList>
    </citation>
    <scope>NUCLEOTIDE SEQUENCE [LARGE SCALE GENOMIC DNA]</scope>
    <source>
        <strain evidence="2 3">UH-Slu-Lm8-n1</strain>
    </source>
</reference>
<dbReference type="Proteomes" id="UP000054485">
    <property type="component" value="Unassembled WGS sequence"/>
</dbReference>
<organism evidence="2 3">
    <name type="scientific">Suillus luteus UH-Slu-Lm8-n1</name>
    <dbReference type="NCBI Taxonomy" id="930992"/>
    <lineage>
        <taxon>Eukaryota</taxon>
        <taxon>Fungi</taxon>
        <taxon>Dikarya</taxon>
        <taxon>Basidiomycota</taxon>
        <taxon>Agaricomycotina</taxon>
        <taxon>Agaricomycetes</taxon>
        <taxon>Agaricomycetidae</taxon>
        <taxon>Boletales</taxon>
        <taxon>Suillineae</taxon>
        <taxon>Suillaceae</taxon>
        <taxon>Suillus</taxon>
    </lineage>
</organism>
<dbReference type="HOGENOM" id="CLU_083407_0_0_1"/>
<feature type="region of interest" description="Disordered" evidence="1">
    <location>
        <begin position="169"/>
        <end position="199"/>
    </location>
</feature>